<evidence type="ECO:0000313" key="2">
    <source>
        <dbReference type="EMBL" id="MET3617305.1"/>
    </source>
</evidence>
<dbReference type="Pfam" id="PF26226">
    <property type="entry name" value="DUF8052"/>
    <property type="match status" value="1"/>
</dbReference>
<evidence type="ECO:0000259" key="1">
    <source>
        <dbReference type="Pfam" id="PF26226"/>
    </source>
</evidence>
<protein>
    <recommendedName>
        <fullName evidence="1">DUF8052 domain-containing protein</fullName>
    </recommendedName>
</protein>
<feature type="domain" description="DUF8052" evidence="1">
    <location>
        <begin position="2"/>
        <end position="163"/>
    </location>
</feature>
<dbReference type="InterPro" id="IPR058365">
    <property type="entry name" value="DUF8052"/>
</dbReference>
<gene>
    <name evidence="2" type="ORF">ABID14_000934</name>
</gene>
<reference evidence="2 3" key="1">
    <citation type="submission" date="2024-06" db="EMBL/GenBank/DDBJ databases">
        <title>Genomic Encyclopedia of Type Strains, Phase IV (KMG-IV): sequencing the most valuable type-strain genomes for metagenomic binning, comparative biology and taxonomic classification.</title>
        <authorList>
            <person name="Goeker M."/>
        </authorList>
    </citation>
    <scope>NUCLEOTIDE SEQUENCE [LARGE SCALE GENOMIC DNA]</scope>
    <source>
        <strain evidence="2 3">DSM 21460</strain>
    </source>
</reference>
<dbReference type="Proteomes" id="UP001549162">
    <property type="component" value="Unassembled WGS sequence"/>
</dbReference>
<sequence>MDKELYFNRLKENLSIYYDLDESLSSEYGSIDLYAKYFEKNDRYILSKKSVIYSQEAFEHIFCKYFENITLEYVKDFTNFLETNITNFVKPNDDHMSSIIRGVIVTNEEPSDEIINFIKKYKYYKSFLFGFKGWVNIGLNLVDINNRDNFYHNKVGKNGRDYFKI</sequence>
<organism evidence="2 3">
    <name type="scientific">Peptoniphilus olsenii</name>
    <dbReference type="NCBI Taxonomy" id="411570"/>
    <lineage>
        <taxon>Bacteria</taxon>
        <taxon>Bacillati</taxon>
        <taxon>Bacillota</taxon>
        <taxon>Tissierellia</taxon>
        <taxon>Tissierellales</taxon>
        <taxon>Peptoniphilaceae</taxon>
        <taxon>Peptoniphilus</taxon>
    </lineage>
</organism>
<name>A0ABV2J943_9FIRM</name>
<evidence type="ECO:0000313" key="3">
    <source>
        <dbReference type="Proteomes" id="UP001549162"/>
    </source>
</evidence>
<dbReference type="RefSeq" id="WP_354367630.1">
    <property type="nucleotide sequence ID" value="NZ_JBEPMA010000004.1"/>
</dbReference>
<keyword evidence="3" id="KW-1185">Reference proteome</keyword>
<accession>A0ABV2J943</accession>
<dbReference type="EMBL" id="JBEPMA010000004">
    <property type="protein sequence ID" value="MET3617305.1"/>
    <property type="molecule type" value="Genomic_DNA"/>
</dbReference>
<proteinExistence type="predicted"/>
<comment type="caution">
    <text evidence="2">The sequence shown here is derived from an EMBL/GenBank/DDBJ whole genome shotgun (WGS) entry which is preliminary data.</text>
</comment>